<reference evidence="1" key="1">
    <citation type="submission" date="2019-08" db="EMBL/GenBank/DDBJ databases">
        <authorList>
            <person name="Kucharzyk K."/>
            <person name="Murdoch R.W."/>
            <person name="Higgins S."/>
            <person name="Loffler F."/>
        </authorList>
    </citation>
    <scope>NUCLEOTIDE SEQUENCE</scope>
</reference>
<accession>A0A645DP12</accession>
<gene>
    <name evidence="1" type="ORF">SDC9_138151</name>
</gene>
<sequence length="141" mass="16171">MPYRFFSSFYQTVLFGKCNICVVHINLFKLPGTRCVVYMAVGNQYDQGFLGQLFDVSFQIPYSIAGINQRRLFGTLYQIHTYVPRPTDTPRAGADLLLREVNQFLHLPFVKASQKHAAKSPVVLMCFHHSMIGLSIQYFLD</sequence>
<comment type="caution">
    <text evidence="1">The sequence shown here is derived from an EMBL/GenBank/DDBJ whole genome shotgun (WGS) entry which is preliminary data.</text>
</comment>
<evidence type="ECO:0000313" key="1">
    <source>
        <dbReference type="EMBL" id="MPM91026.1"/>
    </source>
</evidence>
<proteinExistence type="predicted"/>
<organism evidence="1">
    <name type="scientific">bioreactor metagenome</name>
    <dbReference type="NCBI Taxonomy" id="1076179"/>
    <lineage>
        <taxon>unclassified sequences</taxon>
        <taxon>metagenomes</taxon>
        <taxon>ecological metagenomes</taxon>
    </lineage>
</organism>
<name>A0A645DP12_9ZZZZ</name>
<protein>
    <submittedName>
        <fullName evidence="1">Uncharacterized protein</fullName>
    </submittedName>
</protein>
<dbReference type="EMBL" id="VSSQ01038142">
    <property type="protein sequence ID" value="MPM91026.1"/>
    <property type="molecule type" value="Genomic_DNA"/>
</dbReference>
<dbReference type="AlphaFoldDB" id="A0A645DP12"/>